<dbReference type="Gene3D" id="3.40.50.20">
    <property type="match status" value="1"/>
</dbReference>
<dbReference type="Gene3D" id="3.30.1490.20">
    <property type="entry name" value="ATP-grasp fold, A domain"/>
    <property type="match status" value="1"/>
</dbReference>
<name>A0A7R9BDF1_9CRUS</name>
<dbReference type="Pfam" id="PF02785">
    <property type="entry name" value="Biotin_carb_C"/>
    <property type="match status" value="1"/>
</dbReference>
<sequence>MSLLFFTTRQGMWKRPVCSAALTRRLFAAAPAKAAEPVKRLEKILIANRGEIACRVMQTAKRMGIKTVAVYSDADRDSMHVQMADEAFHIGPPPALQSYLRQNSILDVAKRSGAQAIHPGYGFLSENATFADLCQQEGIVFIGPPPSAIRDMGIKSLPLSKVSGHFKDVWADFISDPQMRETPFEISSKAKAIMIAANVPVVPGYHGDGQSLEELRLEADKIGFPVMIKAVLGGGGKGMRIAKTGDDFDEAVESARREAKQAFNDDALLLERYVQRPRHVEVQVFADAHGNAVYLFERDCSVQRRHQKVIEEAPGPGLTPEDRKAIGEAAVRAALAVGYRGAGTVEFIMIPETREFFFMEMNTRLQVEHPVSEMITGTDLVEWQIRVAGNETLPLAQEDIKLNGHAFEARIYAEDTDANFMPAPGKLEHLDVSGIARLFGGDVGPNSVRVETGVREKDEVSIYYDPMIAKLVTWGPDRQTALAKLTQSLAEFHVAGLPTNVNFLLRLAKHEAFKAGDVSTYFIDEHKDDVLPAKPTAPLTAVVKGVVGIFLRVAAEEVEKSRRSEDKFSPWAAGDSFRSCHAMKKSLKLRLRDTGSHHIIIVSYLNCAYSQIAKFRVSSLIERKKTFEEHEVSEKLILR</sequence>
<dbReference type="PANTHER" id="PTHR18866:SF33">
    <property type="entry name" value="METHYLCROTONOYL-COA CARBOXYLASE SUBUNIT ALPHA, MITOCHONDRIAL-RELATED"/>
    <property type="match status" value="1"/>
</dbReference>
<evidence type="ECO:0000256" key="2">
    <source>
        <dbReference type="ARBA" id="ARBA00022598"/>
    </source>
</evidence>
<dbReference type="InterPro" id="IPR050856">
    <property type="entry name" value="Biotin_carboxylase_complex"/>
</dbReference>
<dbReference type="PROSITE" id="PS50979">
    <property type="entry name" value="BC"/>
    <property type="match status" value="1"/>
</dbReference>
<dbReference type="Pfam" id="PF02786">
    <property type="entry name" value="CPSase_L_D2"/>
    <property type="match status" value="1"/>
</dbReference>
<dbReference type="OrthoDB" id="196847at2759"/>
<dbReference type="Gene3D" id="3.30.700.40">
    <property type="match status" value="1"/>
</dbReference>
<organism evidence="9">
    <name type="scientific">Notodromas monacha</name>
    <dbReference type="NCBI Taxonomy" id="399045"/>
    <lineage>
        <taxon>Eukaryota</taxon>
        <taxon>Metazoa</taxon>
        <taxon>Ecdysozoa</taxon>
        <taxon>Arthropoda</taxon>
        <taxon>Crustacea</taxon>
        <taxon>Oligostraca</taxon>
        <taxon>Ostracoda</taxon>
        <taxon>Podocopa</taxon>
        <taxon>Podocopida</taxon>
        <taxon>Cypridocopina</taxon>
        <taxon>Cypridoidea</taxon>
        <taxon>Cyprididae</taxon>
        <taxon>Notodromas</taxon>
    </lineage>
</organism>
<evidence type="ECO:0000259" key="7">
    <source>
        <dbReference type="PROSITE" id="PS50975"/>
    </source>
</evidence>
<dbReference type="InterPro" id="IPR005479">
    <property type="entry name" value="CPAse_ATP-bd"/>
</dbReference>
<dbReference type="InterPro" id="IPR011761">
    <property type="entry name" value="ATP-grasp"/>
</dbReference>
<dbReference type="PROSITE" id="PS00867">
    <property type="entry name" value="CPSASE_2"/>
    <property type="match status" value="1"/>
</dbReference>
<dbReference type="SMART" id="SM00878">
    <property type="entry name" value="Biotin_carb_C"/>
    <property type="match status" value="1"/>
</dbReference>
<dbReference type="Gene3D" id="3.30.470.20">
    <property type="entry name" value="ATP-grasp fold, B domain"/>
    <property type="match status" value="1"/>
</dbReference>
<dbReference type="EMBL" id="OA882135">
    <property type="protein sequence ID" value="CAD7273132.1"/>
    <property type="molecule type" value="Genomic_DNA"/>
</dbReference>
<evidence type="ECO:0000259" key="8">
    <source>
        <dbReference type="PROSITE" id="PS50979"/>
    </source>
</evidence>
<proteinExistence type="predicted"/>
<dbReference type="FunFam" id="3.40.50.20:FF:000010">
    <property type="entry name" value="Propionyl-CoA carboxylase subunit alpha"/>
    <property type="match status" value="1"/>
</dbReference>
<keyword evidence="3 6" id="KW-0547">Nucleotide-binding</keyword>
<keyword evidence="2" id="KW-0436">Ligase</keyword>
<dbReference type="PROSITE" id="PS50975">
    <property type="entry name" value="ATP_GRASP"/>
    <property type="match status" value="1"/>
</dbReference>
<dbReference type="GO" id="GO:0005524">
    <property type="term" value="F:ATP binding"/>
    <property type="evidence" value="ECO:0007669"/>
    <property type="project" value="UniProtKB-UniRule"/>
</dbReference>
<keyword evidence="5" id="KW-0092">Biotin</keyword>
<keyword evidence="10" id="KW-1185">Reference proteome</keyword>
<dbReference type="GO" id="GO:0005739">
    <property type="term" value="C:mitochondrion"/>
    <property type="evidence" value="ECO:0007669"/>
    <property type="project" value="TreeGrafter"/>
</dbReference>
<feature type="domain" description="Biotin carboxylation" evidence="8">
    <location>
        <begin position="40"/>
        <end position="528"/>
    </location>
</feature>
<evidence type="ECO:0000256" key="4">
    <source>
        <dbReference type="ARBA" id="ARBA00022840"/>
    </source>
</evidence>
<dbReference type="InterPro" id="IPR011764">
    <property type="entry name" value="Biotin_carboxylation_dom"/>
</dbReference>
<dbReference type="GO" id="GO:0046872">
    <property type="term" value="F:metal ion binding"/>
    <property type="evidence" value="ECO:0007669"/>
    <property type="project" value="InterPro"/>
</dbReference>
<dbReference type="Pfam" id="PF00289">
    <property type="entry name" value="Biotin_carb_N"/>
    <property type="match status" value="1"/>
</dbReference>
<gene>
    <name evidence="9" type="ORF">NMOB1V02_LOCUS1035</name>
</gene>
<keyword evidence="4 6" id="KW-0067">ATP-binding</keyword>
<dbReference type="InterPro" id="IPR013815">
    <property type="entry name" value="ATP_grasp_subdomain_1"/>
</dbReference>
<dbReference type="SUPFAM" id="SSF51246">
    <property type="entry name" value="Rudiment single hybrid motif"/>
    <property type="match status" value="1"/>
</dbReference>
<dbReference type="Proteomes" id="UP000678499">
    <property type="component" value="Unassembled WGS sequence"/>
</dbReference>
<feature type="domain" description="ATP-grasp" evidence="7">
    <location>
        <begin position="191"/>
        <end position="389"/>
    </location>
</feature>
<dbReference type="AlphaFoldDB" id="A0A7R9BDF1"/>
<dbReference type="InterPro" id="IPR005481">
    <property type="entry name" value="BC-like_N"/>
</dbReference>
<protein>
    <submittedName>
        <fullName evidence="9">Uncharacterized protein</fullName>
    </submittedName>
</protein>
<dbReference type="PANTHER" id="PTHR18866">
    <property type="entry name" value="CARBOXYLASE:PYRUVATE/ACETYL-COA/PROPIONYL-COA CARBOXYLASE"/>
    <property type="match status" value="1"/>
</dbReference>
<dbReference type="SUPFAM" id="SSF52440">
    <property type="entry name" value="PreATP-grasp domain"/>
    <property type="match status" value="1"/>
</dbReference>
<accession>A0A7R9BDF1</accession>
<comment type="cofactor">
    <cofactor evidence="1">
        <name>biotin</name>
        <dbReference type="ChEBI" id="CHEBI:57586"/>
    </cofactor>
</comment>
<dbReference type="EMBL" id="CAJPEX010000098">
    <property type="protein sequence ID" value="CAG0913284.1"/>
    <property type="molecule type" value="Genomic_DNA"/>
</dbReference>
<dbReference type="InterPro" id="IPR016185">
    <property type="entry name" value="PreATP-grasp_dom_sf"/>
</dbReference>
<dbReference type="GO" id="GO:0004485">
    <property type="term" value="F:methylcrotonoyl-CoA carboxylase activity"/>
    <property type="evidence" value="ECO:0007669"/>
    <property type="project" value="TreeGrafter"/>
</dbReference>
<evidence type="ECO:0000256" key="3">
    <source>
        <dbReference type="ARBA" id="ARBA00022741"/>
    </source>
</evidence>
<evidence type="ECO:0000313" key="10">
    <source>
        <dbReference type="Proteomes" id="UP000678499"/>
    </source>
</evidence>
<evidence type="ECO:0000256" key="5">
    <source>
        <dbReference type="ARBA" id="ARBA00023267"/>
    </source>
</evidence>
<dbReference type="FunFam" id="3.30.1490.20:FF:000003">
    <property type="entry name" value="acetyl-CoA carboxylase isoform X1"/>
    <property type="match status" value="1"/>
</dbReference>
<dbReference type="InterPro" id="IPR011054">
    <property type="entry name" value="Rudment_hybrid_motif"/>
</dbReference>
<evidence type="ECO:0000256" key="6">
    <source>
        <dbReference type="PROSITE-ProRule" id="PRU00409"/>
    </source>
</evidence>
<evidence type="ECO:0000313" key="9">
    <source>
        <dbReference type="EMBL" id="CAD7273132.1"/>
    </source>
</evidence>
<dbReference type="InterPro" id="IPR005482">
    <property type="entry name" value="Biotin_COase_C"/>
</dbReference>
<dbReference type="SUPFAM" id="SSF56059">
    <property type="entry name" value="Glutathione synthetase ATP-binding domain-like"/>
    <property type="match status" value="1"/>
</dbReference>
<reference evidence="9" key="1">
    <citation type="submission" date="2020-11" db="EMBL/GenBank/DDBJ databases">
        <authorList>
            <person name="Tran Van P."/>
        </authorList>
    </citation>
    <scope>NUCLEOTIDE SEQUENCE</scope>
</reference>
<evidence type="ECO:0000256" key="1">
    <source>
        <dbReference type="ARBA" id="ARBA00001953"/>
    </source>
</evidence>